<accession>A0AAJ1UDF7</accession>
<protein>
    <recommendedName>
        <fullName evidence="4">Alpha/beta hydrolase</fullName>
    </recommendedName>
</protein>
<proteinExistence type="predicted"/>
<evidence type="ECO:0000313" key="2">
    <source>
        <dbReference type="EMBL" id="MDQ2093927.1"/>
    </source>
</evidence>
<keyword evidence="3" id="KW-1185">Reference proteome</keyword>
<evidence type="ECO:0000313" key="3">
    <source>
        <dbReference type="Proteomes" id="UP001227162"/>
    </source>
</evidence>
<evidence type="ECO:0008006" key="4">
    <source>
        <dbReference type="Google" id="ProtNLM"/>
    </source>
</evidence>
<name>A0AAJ1UDF7_9RHOB</name>
<dbReference type="EMBL" id="JANFFA010000002">
    <property type="protein sequence ID" value="MDQ2093927.1"/>
    <property type="molecule type" value="Genomic_DNA"/>
</dbReference>
<dbReference type="SUPFAM" id="SSF53474">
    <property type="entry name" value="alpha/beta-Hydrolases"/>
    <property type="match status" value="1"/>
</dbReference>
<reference evidence="2" key="1">
    <citation type="submission" date="2022-07" db="EMBL/GenBank/DDBJ databases">
        <authorList>
            <person name="Otstavnykh N."/>
            <person name="Isaeva M."/>
            <person name="Bystritskaya E."/>
        </authorList>
    </citation>
    <scope>NUCLEOTIDE SEQUENCE</scope>
    <source>
        <strain evidence="2">10Alg 79</strain>
    </source>
</reference>
<dbReference type="InterPro" id="IPR029058">
    <property type="entry name" value="AB_hydrolase_fold"/>
</dbReference>
<dbReference type="RefSeq" id="WP_317625555.1">
    <property type="nucleotide sequence ID" value="NZ_JANFFA010000002.1"/>
</dbReference>
<gene>
    <name evidence="2" type="ORF">NOI20_07380</name>
</gene>
<evidence type="ECO:0000256" key="1">
    <source>
        <dbReference type="SAM" id="MobiDB-lite"/>
    </source>
</evidence>
<comment type="caution">
    <text evidence="2">The sequence shown here is derived from an EMBL/GenBank/DDBJ whole genome shotgun (WGS) entry which is preliminary data.</text>
</comment>
<feature type="region of interest" description="Disordered" evidence="1">
    <location>
        <begin position="320"/>
        <end position="349"/>
    </location>
</feature>
<sequence>MRFFSDEGLYAANCFIVNDGPLVFTFDNMSTAAPLETRPGWGHDFFKNRNINVVSLLESNPRAWYRRADFLTLIDTLRKKIDLENFEKRISYGGSMGGYAAAAFSPLLKCDTAILLNPISTLSVDICPWEVRYEPCKSENWSHSYHDAAAELPQVPEVYIVVDSLFPLDRKHVDRFRVGSPSAAVYRMPGFGHGVEKYMNELGVMKPFVMAAVAGHRPDRNWFANAIRGRRRTLRYYERMLRDNRLALTEHRKTVLIKHLALTLASAKMTKPEALEAFIRITRNIIPEEDAELLAGLRAFTPKNPALPQLEQIVETSLRAKKNREEKDREERRQSQRVHASQVASKGRGASFFGDLRSTVNKIAG</sequence>
<reference evidence="2" key="2">
    <citation type="submission" date="2023-04" db="EMBL/GenBank/DDBJ databases">
        <title>'Rhodoalgimonas zhirmunskyi' gen. nov., isolated from a red alga.</title>
        <authorList>
            <person name="Nedashkovskaya O.I."/>
            <person name="Otstavnykh N.Y."/>
            <person name="Bystritskaya E.P."/>
            <person name="Balabanova L.A."/>
            <person name="Isaeva M.P."/>
        </authorList>
    </citation>
    <scope>NUCLEOTIDE SEQUENCE</scope>
    <source>
        <strain evidence="2">10Alg 79</strain>
    </source>
</reference>
<dbReference type="Proteomes" id="UP001227162">
    <property type="component" value="Unassembled WGS sequence"/>
</dbReference>
<feature type="compositionally biased region" description="Basic and acidic residues" evidence="1">
    <location>
        <begin position="323"/>
        <end position="334"/>
    </location>
</feature>
<dbReference type="AlphaFoldDB" id="A0AAJ1UDF7"/>
<organism evidence="2 3">
    <name type="scientific">Rhodalgimonas zhirmunskyi</name>
    <dbReference type="NCBI Taxonomy" id="2964767"/>
    <lineage>
        <taxon>Bacteria</taxon>
        <taxon>Pseudomonadati</taxon>
        <taxon>Pseudomonadota</taxon>
        <taxon>Alphaproteobacteria</taxon>
        <taxon>Rhodobacterales</taxon>
        <taxon>Roseobacteraceae</taxon>
        <taxon>Rhodalgimonas</taxon>
    </lineage>
</organism>